<evidence type="ECO:0000256" key="7">
    <source>
        <dbReference type="ARBA" id="ARBA00022842"/>
    </source>
</evidence>
<dbReference type="PROSITE" id="PS00444">
    <property type="entry name" value="POLYPRENYL_SYNTHASE_2"/>
    <property type="match status" value="1"/>
</dbReference>
<reference evidence="13 14" key="1">
    <citation type="submission" date="2015-09" db="EMBL/GenBank/DDBJ databases">
        <title>Genome sequence of Oxobacter pfennigii DSM 3222.</title>
        <authorList>
            <person name="Poehlein A."/>
            <person name="Bengelsdorf F.R."/>
            <person name="Schiel-Bengelsdorf B."/>
            <person name="Duerre P."/>
            <person name="Daniel R."/>
        </authorList>
    </citation>
    <scope>NUCLEOTIDE SEQUENCE [LARGE SCALE GENOMIC DNA]</scope>
    <source>
        <strain evidence="13 14">DSM 3222</strain>
    </source>
</reference>
<dbReference type="AlphaFoldDB" id="A0A0P8WB08"/>
<dbReference type="EC" id="2.5.1.10" evidence="3"/>
<evidence type="ECO:0000256" key="6">
    <source>
        <dbReference type="ARBA" id="ARBA00022723"/>
    </source>
</evidence>
<organism evidence="13 14">
    <name type="scientific">Oxobacter pfennigii</name>
    <dbReference type="NCBI Taxonomy" id="36849"/>
    <lineage>
        <taxon>Bacteria</taxon>
        <taxon>Bacillati</taxon>
        <taxon>Bacillota</taxon>
        <taxon>Clostridia</taxon>
        <taxon>Eubacteriales</taxon>
        <taxon>Clostridiaceae</taxon>
        <taxon>Oxobacter</taxon>
    </lineage>
</organism>
<dbReference type="Proteomes" id="UP000050326">
    <property type="component" value="Unassembled WGS sequence"/>
</dbReference>
<dbReference type="SFLD" id="SFLDG01017">
    <property type="entry name" value="Polyprenyl_Transferase_Like"/>
    <property type="match status" value="1"/>
</dbReference>
<dbReference type="NCBIfam" id="NF045485">
    <property type="entry name" value="FPPsyn"/>
    <property type="match status" value="1"/>
</dbReference>
<dbReference type="PANTHER" id="PTHR43281:SF1">
    <property type="entry name" value="FARNESYL DIPHOSPHATE SYNTHASE"/>
    <property type="match status" value="1"/>
</dbReference>
<dbReference type="GO" id="GO:0016114">
    <property type="term" value="P:terpenoid biosynthetic process"/>
    <property type="evidence" value="ECO:0007669"/>
    <property type="project" value="UniProtKB-ARBA"/>
</dbReference>
<evidence type="ECO:0000313" key="14">
    <source>
        <dbReference type="Proteomes" id="UP000050326"/>
    </source>
</evidence>
<sequence length="294" mass="33124">MQFKEKLEDMQAKINSYLNSIIPRDEAYINNLLDSMRYSLFAGGKRMRPILMLTVGEIFDCKAEFILPFAAAVEMIHTYSLIHDDLPAIDNDDYRRGKLTNHKVYGEACAILSGDALLNFAYEHILDFSLKYNDTRFIAASYEISKAAGIYGMIGGQVVDIENENKPCDIKTVEYMHKNKTGALITASVRSSAVISRVNADDLTRLTDFAQKLGLAFQIIDDILDVVGDDAKLGKKHGSDLKSNKSTYVSLVGLKSSREMAARLTNDALNLISFYKEKAEFLYMLTEYLLNREY</sequence>
<dbReference type="PROSITE" id="PS00723">
    <property type="entry name" value="POLYPRENYL_SYNTHASE_1"/>
    <property type="match status" value="1"/>
</dbReference>
<dbReference type="Pfam" id="PF00348">
    <property type="entry name" value="polyprenyl_synt"/>
    <property type="match status" value="1"/>
</dbReference>
<comment type="cofactor">
    <cofactor evidence="1">
        <name>Mg(2+)</name>
        <dbReference type="ChEBI" id="CHEBI:18420"/>
    </cofactor>
</comment>
<evidence type="ECO:0000256" key="9">
    <source>
        <dbReference type="ARBA" id="ARBA00032380"/>
    </source>
</evidence>
<dbReference type="SFLD" id="SFLDS00005">
    <property type="entry name" value="Isoprenoid_Synthase_Type_I"/>
    <property type="match status" value="1"/>
</dbReference>
<evidence type="ECO:0000256" key="12">
    <source>
        <dbReference type="RuleBase" id="RU004466"/>
    </source>
</evidence>
<keyword evidence="7" id="KW-0460">Magnesium</keyword>
<dbReference type="GO" id="GO:0005737">
    <property type="term" value="C:cytoplasm"/>
    <property type="evidence" value="ECO:0007669"/>
    <property type="project" value="UniProtKB-ARBA"/>
</dbReference>
<dbReference type="InterPro" id="IPR000092">
    <property type="entry name" value="Polyprenyl_synt"/>
</dbReference>
<dbReference type="InterPro" id="IPR053378">
    <property type="entry name" value="Prenyl_diphosphate_synthase"/>
</dbReference>
<dbReference type="InterPro" id="IPR008949">
    <property type="entry name" value="Isoprenoid_synthase_dom_sf"/>
</dbReference>
<dbReference type="EMBL" id="LKET01000028">
    <property type="protein sequence ID" value="KPU44909.1"/>
    <property type="molecule type" value="Genomic_DNA"/>
</dbReference>
<dbReference type="RefSeq" id="WP_054874461.1">
    <property type="nucleotide sequence ID" value="NZ_LKET01000028.1"/>
</dbReference>
<dbReference type="Gene3D" id="1.10.600.10">
    <property type="entry name" value="Farnesyl Diphosphate Synthase"/>
    <property type="match status" value="1"/>
</dbReference>
<name>A0A0P8WB08_9CLOT</name>
<comment type="catalytic activity">
    <reaction evidence="11">
        <text>isopentenyl diphosphate + (2E)-geranyl diphosphate = (2E,6E)-farnesyl diphosphate + diphosphate</text>
        <dbReference type="Rhea" id="RHEA:19361"/>
        <dbReference type="ChEBI" id="CHEBI:33019"/>
        <dbReference type="ChEBI" id="CHEBI:58057"/>
        <dbReference type="ChEBI" id="CHEBI:128769"/>
        <dbReference type="ChEBI" id="CHEBI:175763"/>
        <dbReference type="EC" id="2.5.1.10"/>
    </reaction>
</comment>
<keyword evidence="6" id="KW-0479">Metal-binding</keyword>
<dbReference type="GO" id="GO:0046872">
    <property type="term" value="F:metal ion binding"/>
    <property type="evidence" value="ECO:0007669"/>
    <property type="project" value="UniProtKB-KW"/>
</dbReference>
<comment type="caution">
    <text evidence="13">The sequence shown here is derived from an EMBL/GenBank/DDBJ whole genome shotgun (WGS) entry which is preliminary data.</text>
</comment>
<evidence type="ECO:0000313" key="13">
    <source>
        <dbReference type="EMBL" id="KPU44909.1"/>
    </source>
</evidence>
<dbReference type="OrthoDB" id="9805316at2"/>
<dbReference type="InterPro" id="IPR033749">
    <property type="entry name" value="Polyprenyl_synt_CS"/>
</dbReference>
<protein>
    <recommendedName>
        <fullName evidence="4">Farnesyl diphosphate synthase</fullName>
        <ecNumber evidence="3">2.5.1.10</ecNumber>
    </recommendedName>
    <alternativeName>
        <fullName evidence="10">(2E,6E)-farnesyl diphosphate synthase</fullName>
    </alternativeName>
    <alternativeName>
        <fullName evidence="9">Geranyltranstransferase</fullName>
    </alternativeName>
</protein>
<dbReference type="PANTHER" id="PTHR43281">
    <property type="entry name" value="FARNESYL DIPHOSPHATE SYNTHASE"/>
    <property type="match status" value="1"/>
</dbReference>
<evidence type="ECO:0000256" key="11">
    <source>
        <dbReference type="ARBA" id="ARBA00049399"/>
    </source>
</evidence>
<dbReference type="CDD" id="cd00685">
    <property type="entry name" value="Trans_IPPS_HT"/>
    <property type="match status" value="1"/>
</dbReference>
<evidence type="ECO:0000256" key="10">
    <source>
        <dbReference type="ARBA" id="ARBA00032873"/>
    </source>
</evidence>
<keyword evidence="14" id="KW-1185">Reference proteome</keyword>
<evidence type="ECO:0000256" key="1">
    <source>
        <dbReference type="ARBA" id="ARBA00001946"/>
    </source>
</evidence>
<evidence type="ECO:0000256" key="3">
    <source>
        <dbReference type="ARBA" id="ARBA00012439"/>
    </source>
</evidence>
<dbReference type="FunFam" id="1.10.600.10:FF:000001">
    <property type="entry name" value="Geranylgeranyl diphosphate synthase"/>
    <property type="match status" value="1"/>
</dbReference>
<keyword evidence="8" id="KW-0414">Isoprene biosynthesis</keyword>
<evidence type="ECO:0000256" key="2">
    <source>
        <dbReference type="ARBA" id="ARBA00006706"/>
    </source>
</evidence>
<accession>A0A0P8WB08</accession>
<dbReference type="GO" id="GO:0004337">
    <property type="term" value="F:(2E,6E)-farnesyl diphosphate synthase activity"/>
    <property type="evidence" value="ECO:0007669"/>
    <property type="project" value="UniProtKB-EC"/>
</dbReference>
<keyword evidence="5 12" id="KW-0808">Transferase</keyword>
<dbReference type="PATRIC" id="fig|36849.3.peg.1474"/>
<dbReference type="STRING" id="36849.OXPF_13870"/>
<proteinExistence type="inferred from homology"/>
<dbReference type="SUPFAM" id="SSF48576">
    <property type="entry name" value="Terpenoid synthases"/>
    <property type="match status" value="1"/>
</dbReference>
<comment type="similarity">
    <text evidence="2 12">Belongs to the FPP/GGPP synthase family.</text>
</comment>
<evidence type="ECO:0000256" key="8">
    <source>
        <dbReference type="ARBA" id="ARBA00023229"/>
    </source>
</evidence>
<evidence type="ECO:0000256" key="5">
    <source>
        <dbReference type="ARBA" id="ARBA00022679"/>
    </source>
</evidence>
<gene>
    <name evidence="13" type="ORF">OXPF_13870</name>
</gene>
<evidence type="ECO:0000256" key="4">
    <source>
        <dbReference type="ARBA" id="ARBA00015100"/>
    </source>
</evidence>